<proteinExistence type="predicted"/>
<sequence>MRALKPQQVITAPCFDQTHRQTPTALQFGQKSRTSSAVQPPLDFSFDDRCATPLSMFLEEVRLQVVPTQNIQNMGEMDSKSFTSMTTTVTEDAVESGVVHAYDLGFIQLM</sequence>
<evidence type="ECO:0000313" key="8">
    <source>
        <dbReference type="EMBL" id="CAL6018840.1"/>
    </source>
</evidence>
<evidence type="ECO:0000313" key="4">
    <source>
        <dbReference type="EMBL" id="CAI9925822.1"/>
    </source>
</evidence>
<evidence type="ECO:0000313" key="10">
    <source>
        <dbReference type="Proteomes" id="UP001642409"/>
    </source>
</evidence>
<dbReference type="EMBL" id="CAXDID020000081">
    <property type="protein sequence ID" value="CAL6018840.1"/>
    <property type="molecule type" value="Genomic_DNA"/>
</dbReference>
<dbReference type="EMBL" id="CATOUU010000347">
    <property type="protein sequence ID" value="CAI9925802.1"/>
    <property type="molecule type" value="Genomic_DNA"/>
</dbReference>
<evidence type="ECO:0000313" key="7">
    <source>
        <dbReference type="EMBL" id="CAL6018822.1"/>
    </source>
</evidence>
<evidence type="ECO:0000313" key="6">
    <source>
        <dbReference type="EMBL" id="CAL6018800.1"/>
    </source>
</evidence>
<name>A0AA86NSR2_9EUKA</name>
<protein>
    <submittedName>
        <fullName evidence="6">Hypothetical_protein</fullName>
    </submittedName>
</protein>
<accession>A0AA86NSR2</accession>
<gene>
    <name evidence="2" type="ORF">HINF_LOCUS13447</name>
    <name evidence="3" type="ORF">HINF_LOCUS13458</name>
    <name evidence="4" type="ORF">HINF_LOCUS13467</name>
    <name evidence="5" type="ORF">HINF_LOCUS25123</name>
    <name evidence="6" type="ORF">HINF_LOCUS26644</name>
    <name evidence="7" type="ORF">HINF_LOCUS26655</name>
    <name evidence="8" type="ORF">HINF_LOCUS26664</name>
    <name evidence="9" type="ORF">HINF_LOCUS33770</name>
</gene>
<organism evidence="4">
    <name type="scientific">Hexamita inflata</name>
    <dbReference type="NCBI Taxonomy" id="28002"/>
    <lineage>
        <taxon>Eukaryota</taxon>
        <taxon>Metamonada</taxon>
        <taxon>Diplomonadida</taxon>
        <taxon>Hexamitidae</taxon>
        <taxon>Hexamitinae</taxon>
        <taxon>Hexamita</taxon>
    </lineage>
</organism>
<dbReference type="EMBL" id="CAXDID020000118">
    <property type="protein sequence ID" value="CAL6030945.1"/>
    <property type="molecule type" value="Genomic_DNA"/>
</dbReference>
<dbReference type="EMBL" id="CAXDID020000081">
    <property type="protein sequence ID" value="CAL6018822.1"/>
    <property type="molecule type" value="Genomic_DNA"/>
</dbReference>
<feature type="region of interest" description="Disordered" evidence="1">
    <location>
        <begin position="21"/>
        <end position="42"/>
    </location>
</feature>
<reference evidence="4" key="1">
    <citation type="submission" date="2023-06" db="EMBL/GenBank/DDBJ databases">
        <authorList>
            <person name="Kurt Z."/>
        </authorList>
    </citation>
    <scope>NUCLEOTIDE SEQUENCE</scope>
</reference>
<dbReference type="EMBL" id="CATOUU010000646">
    <property type="protein sequence ID" value="CAI9937478.1"/>
    <property type="molecule type" value="Genomic_DNA"/>
</dbReference>
<evidence type="ECO:0000313" key="9">
    <source>
        <dbReference type="EMBL" id="CAL6030945.1"/>
    </source>
</evidence>
<comment type="caution">
    <text evidence="4">The sequence shown here is derived from an EMBL/GenBank/DDBJ whole genome shotgun (WGS) entry which is preliminary data.</text>
</comment>
<dbReference type="EMBL" id="CATOUU010000347">
    <property type="protein sequence ID" value="CAI9925822.1"/>
    <property type="molecule type" value="Genomic_DNA"/>
</dbReference>
<dbReference type="EMBL" id="CAXDID020000081">
    <property type="protein sequence ID" value="CAL6018800.1"/>
    <property type="molecule type" value="Genomic_DNA"/>
</dbReference>
<reference evidence="6 10" key="2">
    <citation type="submission" date="2024-07" db="EMBL/GenBank/DDBJ databases">
        <authorList>
            <person name="Akdeniz Z."/>
        </authorList>
    </citation>
    <scope>NUCLEOTIDE SEQUENCE [LARGE SCALE GENOMIC DNA]</scope>
</reference>
<dbReference type="Proteomes" id="UP001642409">
    <property type="component" value="Unassembled WGS sequence"/>
</dbReference>
<evidence type="ECO:0000313" key="3">
    <source>
        <dbReference type="EMBL" id="CAI9925813.1"/>
    </source>
</evidence>
<dbReference type="EMBL" id="CATOUU010000347">
    <property type="protein sequence ID" value="CAI9925813.1"/>
    <property type="molecule type" value="Genomic_DNA"/>
</dbReference>
<evidence type="ECO:0000256" key="1">
    <source>
        <dbReference type="SAM" id="MobiDB-lite"/>
    </source>
</evidence>
<feature type="compositionally biased region" description="Polar residues" evidence="1">
    <location>
        <begin position="21"/>
        <end position="38"/>
    </location>
</feature>
<evidence type="ECO:0000313" key="5">
    <source>
        <dbReference type="EMBL" id="CAI9937478.1"/>
    </source>
</evidence>
<keyword evidence="10" id="KW-1185">Reference proteome</keyword>
<dbReference type="AlphaFoldDB" id="A0AA86NSR2"/>
<evidence type="ECO:0000313" key="2">
    <source>
        <dbReference type="EMBL" id="CAI9925802.1"/>
    </source>
</evidence>